<dbReference type="Pfam" id="PF13383">
    <property type="entry name" value="Methyltransf_22"/>
    <property type="match status" value="1"/>
</dbReference>
<keyword evidence="1" id="KW-0472">Membrane</keyword>
<dbReference type="AlphaFoldDB" id="A0AAV2R0K1"/>
<dbReference type="PANTHER" id="PTHR32026:SF10">
    <property type="entry name" value="METHYLTRANSFERASE-LIKE PROTEIN 24-RELATED"/>
    <property type="match status" value="1"/>
</dbReference>
<keyword evidence="1" id="KW-0812">Transmembrane</keyword>
<keyword evidence="4" id="KW-1185">Reference proteome</keyword>
<keyword evidence="1" id="KW-1133">Transmembrane helix</keyword>
<feature type="transmembrane region" description="Helical" evidence="1">
    <location>
        <begin position="24"/>
        <end position="43"/>
    </location>
</feature>
<protein>
    <recommendedName>
        <fullName evidence="2">Methyltransferase domain-containing protein</fullName>
    </recommendedName>
</protein>
<sequence>MIWTTYQTQKMKPETKQWLMKKTMILILLLMTAAVIAVYLLFFRGPQGEVLESQQFDDAYNQVCASPKLPPLEYRGVESFFTYLTKPDDQHCYSWVEFGGEKIPIPSQSEAECNDEIRKTKFMCFNEEYEMTADPCLVYSFSKDMDDQFERDMNMFSCEVHAFDHEKVTVAEHTSRTEFWKEHSWDIAEFPYDKNNDDGSVIKRRSLNYIVKSLGHEGREMKFLKSDLEGREWILLKQIITHSDLIDIRQIGVRLHIPISVNKMSGESRHSYFAKLFKIFQGLNCLGYKYVLGRAIRYYKGAVRIPEMKNQTFFPAYEVNWVKMLPSK</sequence>
<proteinExistence type="predicted"/>
<feature type="domain" description="Methyltransferase" evidence="2">
    <location>
        <begin position="120"/>
        <end position="267"/>
    </location>
</feature>
<dbReference type="InterPro" id="IPR026913">
    <property type="entry name" value="METTL24"/>
</dbReference>
<dbReference type="PANTHER" id="PTHR32026">
    <property type="entry name" value="METHYLTRANSFERASE-LIKE PROTEIN 24"/>
    <property type="match status" value="1"/>
</dbReference>
<reference evidence="3 4" key="1">
    <citation type="submission" date="2024-05" db="EMBL/GenBank/DDBJ databases">
        <authorList>
            <person name="Wallberg A."/>
        </authorList>
    </citation>
    <scope>NUCLEOTIDE SEQUENCE [LARGE SCALE GENOMIC DNA]</scope>
</reference>
<dbReference type="InterPro" id="IPR025714">
    <property type="entry name" value="Methyltranfer_dom"/>
</dbReference>
<name>A0AAV2R0K1_MEGNR</name>
<evidence type="ECO:0000259" key="2">
    <source>
        <dbReference type="Pfam" id="PF13383"/>
    </source>
</evidence>
<dbReference type="Proteomes" id="UP001497623">
    <property type="component" value="Unassembled WGS sequence"/>
</dbReference>
<evidence type="ECO:0000313" key="4">
    <source>
        <dbReference type="Proteomes" id="UP001497623"/>
    </source>
</evidence>
<evidence type="ECO:0000256" key="1">
    <source>
        <dbReference type="SAM" id="Phobius"/>
    </source>
</evidence>
<evidence type="ECO:0000313" key="3">
    <source>
        <dbReference type="EMBL" id="CAL4109865.1"/>
    </source>
</evidence>
<gene>
    <name evidence="3" type="ORF">MNOR_LOCUS19217</name>
</gene>
<comment type="caution">
    <text evidence="3">The sequence shown here is derived from an EMBL/GenBank/DDBJ whole genome shotgun (WGS) entry which is preliminary data.</text>
</comment>
<organism evidence="3 4">
    <name type="scientific">Meganyctiphanes norvegica</name>
    <name type="common">Northern krill</name>
    <name type="synonym">Thysanopoda norvegica</name>
    <dbReference type="NCBI Taxonomy" id="48144"/>
    <lineage>
        <taxon>Eukaryota</taxon>
        <taxon>Metazoa</taxon>
        <taxon>Ecdysozoa</taxon>
        <taxon>Arthropoda</taxon>
        <taxon>Crustacea</taxon>
        <taxon>Multicrustacea</taxon>
        <taxon>Malacostraca</taxon>
        <taxon>Eumalacostraca</taxon>
        <taxon>Eucarida</taxon>
        <taxon>Euphausiacea</taxon>
        <taxon>Euphausiidae</taxon>
        <taxon>Meganyctiphanes</taxon>
    </lineage>
</organism>
<accession>A0AAV2R0K1</accession>
<dbReference type="EMBL" id="CAXKWB010014154">
    <property type="protein sequence ID" value="CAL4109865.1"/>
    <property type="molecule type" value="Genomic_DNA"/>
</dbReference>